<evidence type="ECO:0000259" key="2">
    <source>
        <dbReference type="Pfam" id="PF12697"/>
    </source>
</evidence>
<dbReference type="Pfam" id="PF12697">
    <property type="entry name" value="Abhydrolase_6"/>
    <property type="match status" value="1"/>
</dbReference>
<evidence type="ECO:0000313" key="3">
    <source>
        <dbReference type="EMBL" id="MET3791485.1"/>
    </source>
</evidence>
<dbReference type="PANTHER" id="PTHR43798:SF31">
    <property type="entry name" value="AB HYDROLASE SUPERFAMILY PROTEIN YCLE"/>
    <property type="match status" value="1"/>
</dbReference>
<evidence type="ECO:0000313" key="4">
    <source>
        <dbReference type="Proteomes" id="UP001549076"/>
    </source>
</evidence>
<organism evidence="3 4">
    <name type="scientific">Aquamicrobium terrae</name>
    <dbReference type="NCBI Taxonomy" id="1324945"/>
    <lineage>
        <taxon>Bacteria</taxon>
        <taxon>Pseudomonadati</taxon>
        <taxon>Pseudomonadota</taxon>
        <taxon>Alphaproteobacteria</taxon>
        <taxon>Hyphomicrobiales</taxon>
        <taxon>Phyllobacteriaceae</taxon>
        <taxon>Aquamicrobium</taxon>
    </lineage>
</organism>
<dbReference type="InterPro" id="IPR050266">
    <property type="entry name" value="AB_hydrolase_sf"/>
</dbReference>
<dbReference type="EMBL" id="JBEPML010000004">
    <property type="protein sequence ID" value="MET3791485.1"/>
    <property type="molecule type" value="Genomic_DNA"/>
</dbReference>
<gene>
    <name evidence="3" type="ORF">ABID37_001693</name>
</gene>
<dbReference type="PRINTS" id="PR00111">
    <property type="entry name" value="ABHYDROLASE"/>
</dbReference>
<evidence type="ECO:0000256" key="1">
    <source>
        <dbReference type="ARBA" id="ARBA00022801"/>
    </source>
</evidence>
<accession>A0ABV2MXF3</accession>
<dbReference type="InterPro" id="IPR000073">
    <property type="entry name" value="AB_hydrolase_1"/>
</dbReference>
<dbReference type="Gene3D" id="3.40.50.1820">
    <property type="entry name" value="alpha/beta hydrolase"/>
    <property type="match status" value="1"/>
</dbReference>
<dbReference type="SUPFAM" id="SSF53474">
    <property type="entry name" value="alpha/beta-Hydrolases"/>
    <property type="match status" value="1"/>
</dbReference>
<dbReference type="Proteomes" id="UP001549076">
    <property type="component" value="Unassembled WGS sequence"/>
</dbReference>
<keyword evidence="1" id="KW-0378">Hydrolase</keyword>
<keyword evidence="4" id="KW-1185">Reference proteome</keyword>
<proteinExistence type="predicted"/>
<dbReference type="InterPro" id="IPR029058">
    <property type="entry name" value="AB_hydrolase_fold"/>
</dbReference>
<comment type="caution">
    <text evidence="3">The sequence shown here is derived from an EMBL/GenBank/DDBJ whole genome shotgun (WGS) entry which is preliminary data.</text>
</comment>
<feature type="domain" description="AB hydrolase-1" evidence="2">
    <location>
        <begin position="40"/>
        <end position="267"/>
    </location>
</feature>
<dbReference type="RefSeq" id="WP_354193806.1">
    <property type="nucleotide sequence ID" value="NZ_JBEPML010000004.1"/>
</dbReference>
<reference evidence="3 4" key="1">
    <citation type="submission" date="2024-06" db="EMBL/GenBank/DDBJ databases">
        <title>Genomic Encyclopedia of Type Strains, Phase IV (KMG-IV): sequencing the most valuable type-strain genomes for metagenomic binning, comparative biology and taxonomic classification.</title>
        <authorList>
            <person name="Goeker M."/>
        </authorList>
    </citation>
    <scope>NUCLEOTIDE SEQUENCE [LARGE SCALE GENOMIC DNA]</scope>
    <source>
        <strain evidence="3 4">DSM 27865</strain>
    </source>
</reference>
<dbReference type="PANTHER" id="PTHR43798">
    <property type="entry name" value="MONOACYLGLYCEROL LIPASE"/>
    <property type="match status" value="1"/>
</dbReference>
<name>A0ABV2MXF3_9HYPH</name>
<sequence length="278" mass="29884">MEAGVQSLSLPDCVAAVREIGRRRTPAGTAYTMAGEGETLVLIHGVGMRLEAWAPQILHLAKTRKVIALDMPGHGESVALPVGSGLKDFVAWVGRTLEELGEARVSLAGHSMGALIAGGAAASLPDRIARVACLNGVFCREPQAKRAVMERAAAIWTEGVDILGPMRRWFGEDATGIAARDLVVRWLSAMDRRAYAITYTAFATGDETFAEAWPRVTAPALFLTADGDPNSTPEMTRHMASLAPRGRAVVIEGHRHMVNLTAPDKVNTELERWLSEPV</sequence>
<protein>
    <submittedName>
        <fullName evidence="3">Pimeloyl-ACP methyl ester carboxylesterase</fullName>
    </submittedName>
</protein>